<name>A0ABS1ENX5_9CLOT</name>
<keyword evidence="1" id="KW-0808">Transferase</keyword>
<comment type="catalytic activity">
    <reaction evidence="6">
        <text>arsenic triglutathione + [thioredoxin]-dithiol + S-adenosyl-L-methionine + 2 H2O = methylarsonous acid + [thioredoxin]-disulfide + 3 glutathione + S-adenosyl-L-homocysteine + H(+)</text>
        <dbReference type="Rhea" id="RHEA:69460"/>
        <dbReference type="Rhea" id="RHEA-COMP:10698"/>
        <dbReference type="Rhea" id="RHEA-COMP:10700"/>
        <dbReference type="ChEBI" id="CHEBI:15377"/>
        <dbReference type="ChEBI" id="CHEBI:15378"/>
        <dbReference type="ChEBI" id="CHEBI:17826"/>
        <dbReference type="ChEBI" id="CHEBI:29950"/>
        <dbReference type="ChEBI" id="CHEBI:50058"/>
        <dbReference type="ChEBI" id="CHEBI:57856"/>
        <dbReference type="ChEBI" id="CHEBI:57925"/>
        <dbReference type="ChEBI" id="CHEBI:59789"/>
        <dbReference type="ChEBI" id="CHEBI:183640"/>
        <dbReference type="EC" id="2.1.1.137"/>
    </reaction>
</comment>
<evidence type="ECO:0000256" key="7">
    <source>
        <dbReference type="ARBA" id="ARBA00047943"/>
    </source>
</evidence>
<dbReference type="Gene3D" id="3.40.50.150">
    <property type="entry name" value="Vaccinia Virus protein VP39"/>
    <property type="match status" value="1"/>
</dbReference>
<evidence type="ECO:0000256" key="6">
    <source>
        <dbReference type="ARBA" id="ARBA00047941"/>
    </source>
</evidence>
<dbReference type="PANTHER" id="PTHR43675">
    <property type="entry name" value="ARSENITE METHYLTRANSFERASE"/>
    <property type="match status" value="1"/>
</dbReference>
<evidence type="ECO:0000313" key="10">
    <source>
        <dbReference type="EMBL" id="MBK1811062.1"/>
    </source>
</evidence>
<evidence type="ECO:0000256" key="4">
    <source>
        <dbReference type="ARBA" id="ARBA00034521"/>
    </source>
</evidence>
<comment type="catalytic activity">
    <reaction evidence="8">
        <text>arsenic triglutathione + 3 [thioredoxin]-dithiol + 3 S-adenosyl-L-methionine = trimethylarsine + 3 [thioredoxin]-disulfide + 3 glutathione + 3 S-adenosyl-L-homocysteine + 3 H(+)</text>
        <dbReference type="Rhea" id="RHEA:69432"/>
        <dbReference type="Rhea" id="RHEA-COMP:10698"/>
        <dbReference type="Rhea" id="RHEA-COMP:10700"/>
        <dbReference type="ChEBI" id="CHEBI:15378"/>
        <dbReference type="ChEBI" id="CHEBI:27130"/>
        <dbReference type="ChEBI" id="CHEBI:29950"/>
        <dbReference type="ChEBI" id="CHEBI:50058"/>
        <dbReference type="ChEBI" id="CHEBI:57856"/>
        <dbReference type="ChEBI" id="CHEBI:57925"/>
        <dbReference type="ChEBI" id="CHEBI:59789"/>
        <dbReference type="ChEBI" id="CHEBI:183640"/>
        <dbReference type="EC" id="2.1.1.137"/>
    </reaction>
</comment>
<dbReference type="RefSeq" id="WP_200268903.1">
    <property type="nucleotide sequence ID" value="NZ_JAENHN010000032.1"/>
</dbReference>
<sequence length="272" mass="29452">MEFDVKGKVKEYYGGIARKVNNGSGKSCCSGTSCCNEVSKTSLIYNGESLTYLPKEALEASLGCANPVVFAKLKEGETVLDLGSGGGINVLMAAKHVGTTGKVYGLDMTDEMLNLANSNKAKMGVTNVDFLKGYIEDIPLKDELVDVIMSNCVINLSEDKERALSEAYRVLKEGGRLAIADIITLKEVSTELRAEANMWCGCLGGTLTIAEYKSILENVGFKDIEIEVAHIYTKSIIENTYLKDKDLDDVANKLNLDEVDGAFAGAYIKARK</sequence>
<evidence type="ECO:0000256" key="8">
    <source>
        <dbReference type="ARBA" id="ARBA00048428"/>
    </source>
</evidence>
<comment type="similarity">
    <text evidence="3">Belongs to the methyltransferase superfamily. Arsenite methyltransferase family.</text>
</comment>
<keyword evidence="10" id="KW-0489">Methyltransferase</keyword>
<keyword evidence="2" id="KW-0949">S-adenosyl-L-methionine</keyword>
<dbReference type="Proteomes" id="UP000596739">
    <property type="component" value="Unassembled WGS sequence"/>
</dbReference>
<organism evidence="10 11">
    <name type="scientific">Clostridium yunnanense</name>
    <dbReference type="NCBI Taxonomy" id="2800325"/>
    <lineage>
        <taxon>Bacteria</taxon>
        <taxon>Bacillati</taxon>
        <taxon>Bacillota</taxon>
        <taxon>Clostridia</taxon>
        <taxon>Eubacteriales</taxon>
        <taxon>Clostridiaceae</taxon>
        <taxon>Clostridium</taxon>
    </lineage>
</organism>
<dbReference type="EC" id="2.1.1.137" evidence="4"/>
<feature type="domain" description="Methyltransferase" evidence="9">
    <location>
        <begin position="74"/>
        <end position="219"/>
    </location>
</feature>
<dbReference type="GO" id="GO:0032259">
    <property type="term" value="P:methylation"/>
    <property type="evidence" value="ECO:0007669"/>
    <property type="project" value="UniProtKB-KW"/>
</dbReference>
<dbReference type="EMBL" id="JAENHN010000032">
    <property type="protein sequence ID" value="MBK1811062.1"/>
    <property type="molecule type" value="Genomic_DNA"/>
</dbReference>
<evidence type="ECO:0000256" key="5">
    <source>
        <dbReference type="ARBA" id="ARBA00034545"/>
    </source>
</evidence>
<reference evidence="11" key="1">
    <citation type="submission" date="2021-01" db="EMBL/GenBank/DDBJ databases">
        <title>Genome public.</title>
        <authorList>
            <person name="Liu C."/>
            <person name="Sun Q."/>
        </authorList>
    </citation>
    <scope>NUCLEOTIDE SEQUENCE [LARGE SCALE GENOMIC DNA]</scope>
    <source>
        <strain evidence="11">YIM B02505</strain>
    </source>
</reference>
<dbReference type="InterPro" id="IPR029063">
    <property type="entry name" value="SAM-dependent_MTases_sf"/>
</dbReference>
<evidence type="ECO:0000313" key="11">
    <source>
        <dbReference type="Proteomes" id="UP000596739"/>
    </source>
</evidence>
<dbReference type="InterPro" id="IPR026669">
    <property type="entry name" value="Arsenite_MeTrfase-like"/>
</dbReference>
<dbReference type="CDD" id="cd02440">
    <property type="entry name" value="AdoMet_MTases"/>
    <property type="match status" value="1"/>
</dbReference>
<dbReference type="GO" id="GO:0008168">
    <property type="term" value="F:methyltransferase activity"/>
    <property type="evidence" value="ECO:0007669"/>
    <property type="project" value="UniProtKB-KW"/>
</dbReference>
<evidence type="ECO:0000256" key="2">
    <source>
        <dbReference type="ARBA" id="ARBA00022691"/>
    </source>
</evidence>
<evidence type="ECO:0000256" key="1">
    <source>
        <dbReference type="ARBA" id="ARBA00022679"/>
    </source>
</evidence>
<dbReference type="Pfam" id="PF13847">
    <property type="entry name" value="Methyltransf_31"/>
    <property type="match status" value="1"/>
</dbReference>
<dbReference type="PANTHER" id="PTHR43675:SF8">
    <property type="entry name" value="ARSENITE METHYLTRANSFERASE"/>
    <property type="match status" value="1"/>
</dbReference>
<proteinExistence type="inferred from homology"/>
<dbReference type="SUPFAM" id="SSF53335">
    <property type="entry name" value="S-adenosyl-L-methionine-dependent methyltransferases"/>
    <property type="match status" value="1"/>
</dbReference>
<keyword evidence="11" id="KW-1185">Reference proteome</keyword>
<accession>A0ABS1ENX5</accession>
<dbReference type="InterPro" id="IPR025714">
    <property type="entry name" value="Methyltranfer_dom"/>
</dbReference>
<gene>
    <name evidence="10" type="primary">arsM</name>
    <name evidence="10" type="ORF">JHL18_10525</name>
</gene>
<comment type="caution">
    <text evidence="10">The sequence shown here is derived from an EMBL/GenBank/DDBJ whole genome shotgun (WGS) entry which is preliminary data.</text>
</comment>
<evidence type="ECO:0000256" key="3">
    <source>
        <dbReference type="ARBA" id="ARBA00034487"/>
    </source>
</evidence>
<dbReference type="NCBIfam" id="NF008823">
    <property type="entry name" value="PRK11873.1"/>
    <property type="match status" value="1"/>
</dbReference>
<protein>
    <recommendedName>
        <fullName evidence="5">Arsenite methyltransferase</fullName>
        <ecNumber evidence="4">2.1.1.137</ecNumber>
    </recommendedName>
</protein>
<comment type="catalytic activity">
    <reaction evidence="7">
        <text>arsenic triglutathione + 2 [thioredoxin]-dithiol + 2 S-adenosyl-L-methionine + H2O = dimethylarsinous acid + 2 [thioredoxin]-disulfide + 3 glutathione + 2 S-adenosyl-L-homocysteine + 2 H(+)</text>
        <dbReference type="Rhea" id="RHEA:69464"/>
        <dbReference type="Rhea" id="RHEA-COMP:10698"/>
        <dbReference type="Rhea" id="RHEA-COMP:10700"/>
        <dbReference type="ChEBI" id="CHEBI:15377"/>
        <dbReference type="ChEBI" id="CHEBI:15378"/>
        <dbReference type="ChEBI" id="CHEBI:23808"/>
        <dbReference type="ChEBI" id="CHEBI:29950"/>
        <dbReference type="ChEBI" id="CHEBI:50058"/>
        <dbReference type="ChEBI" id="CHEBI:57856"/>
        <dbReference type="ChEBI" id="CHEBI:57925"/>
        <dbReference type="ChEBI" id="CHEBI:59789"/>
        <dbReference type="ChEBI" id="CHEBI:183640"/>
        <dbReference type="EC" id="2.1.1.137"/>
    </reaction>
</comment>
<evidence type="ECO:0000259" key="9">
    <source>
        <dbReference type="Pfam" id="PF13847"/>
    </source>
</evidence>